<dbReference type="Proteomes" id="UP001215280">
    <property type="component" value="Unassembled WGS sequence"/>
</dbReference>
<dbReference type="EMBL" id="JARJLG010000088">
    <property type="protein sequence ID" value="KAJ7748737.1"/>
    <property type="molecule type" value="Genomic_DNA"/>
</dbReference>
<evidence type="ECO:0008006" key="3">
    <source>
        <dbReference type="Google" id="ProtNLM"/>
    </source>
</evidence>
<comment type="caution">
    <text evidence="1">The sequence shown here is derived from an EMBL/GenBank/DDBJ whole genome shotgun (WGS) entry which is preliminary data.</text>
</comment>
<accession>A0AAD7IU46</accession>
<dbReference type="Gene3D" id="3.80.10.10">
    <property type="entry name" value="Ribonuclease Inhibitor"/>
    <property type="match status" value="1"/>
</dbReference>
<proteinExistence type="predicted"/>
<organism evidence="1 2">
    <name type="scientific">Mycena maculata</name>
    <dbReference type="NCBI Taxonomy" id="230809"/>
    <lineage>
        <taxon>Eukaryota</taxon>
        <taxon>Fungi</taxon>
        <taxon>Dikarya</taxon>
        <taxon>Basidiomycota</taxon>
        <taxon>Agaricomycotina</taxon>
        <taxon>Agaricomycetes</taxon>
        <taxon>Agaricomycetidae</taxon>
        <taxon>Agaricales</taxon>
        <taxon>Marasmiineae</taxon>
        <taxon>Mycenaceae</taxon>
        <taxon>Mycena</taxon>
    </lineage>
</organism>
<sequence length="421" mass="47190">MSVAKDLEACIEKISADIELQKEVLKKLELSKILVQRQLNAVRDPVARLPLEISSEIFIQSLSLARPELGSQNIPMLLLNVCNAWANIAISTPRLWAAIHIDFPRAESFKQGLEAWLRRAGNCPLSISLSGTFDPGVGGIIWRHVKRLKHLEVDLGEDPEPGNGNLIEILAGTSPGPLPFLETLVIHGLTNQDGSWGYSGPKILGLLRLAPNLVECMIDVDTVFDLLGTSEQLVLPCLRRLTLGDDFYADDEIFKYLSLPNLQTLHLPMQEVRHDDMIEFLQRSSPPLQDLIIGRGCRPSPIPFTRLQQSLRLVPTLTQLEIWGSKVEGIFSALAEYPTHIIPNLRSLTIYLCLDSLSPEFWTTVLRALSVRRSQLTYFKIVQQRSWFKEIDPEVCAAFGRLEVDGMQIYVGTDERNIISA</sequence>
<keyword evidence="2" id="KW-1185">Reference proteome</keyword>
<dbReference type="InterPro" id="IPR032675">
    <property type="entry name" value="LRR_dom_sf"/>
</dbReference>
<dbReference type="SUPFAM" id="SSF52047">
    <property type="entry name" value="RNI-like"/>
    <property type="match status" value="1"/>
</dbReference>
<dbReference type="AlphaFoldDB" id="A0AAD7IU46"/>
<protein>
    <recommendedName>
        <fullName evidence="3">F-box domain-containing protein</fullName>
    </recommendedName>
</protein>
<gene>
    <name evidence="1" type="ORF">DFH07DRAFT_942180</name>
</gene>
<name>A0AAD7IU46_9AGAR</name>
<evidence type="ECO:0000313" key="1">
    <source>
        <dbReference type="EMBL" id="KAJ7748737.1"/>
    </source>
</evidence>
<reference evidence="1" key="1">
    <citation type="submission" date="2023-03" db="EMBL/GenBank/DDBJ databases">
        <title>Massive genome expansion in bonnet fungi (Mycena s.s.) driven by repeated elements and novel gene families across ecological guilds.</title>
        <authorList>
            <consortium name="Lawrence Berkeley National Laboratory"/>
            <person name="Harder C.B."/>
            <person name="Miyauchi S."/>
            <person name="Viragh M."/>
            <person name="Kuo A."/>
            <person name="Thoen E."/>
            <person name="Andreopoulos B."/>
            <person name="Lu D."/>
            <person name="Skrede I."/>
            <person name="Drula E."/>
            <person name="Henrissat B."/>
            <person name="Morin E."/>
            <person name="Kohler A."/>
            <person name="Barry K."/>
            <person name="LaButti K."/>
            <person name="Morin E."/>
            <person name="Salamov A."/>
            <person name="Lipzen A."/>
            <person name="Mereny Z."/>
            <person name="Hegedus B."/>
            <person name="Baldrian P."/>
            <person name="Stursova M."/>
            <person name="Weitz H."/>
            <person name="Taylor A."/>
            <person name="Grigoriev I.V."/>
            <person name="Nagy L.G."/>
            <person name="Martin F."/>
            <person name="Kauserud H."/>
        </authorList>
    </citation>
    <scope>NUCLEOTIDE SEQUENCE</scope>
    <source>
        <strain evidence="1">CBHHK188m</strain>
    </source>
</reference>
<evidence type="ECO:0000313" key="2">
    <source>
        <dbReference type="Proteomes" id="UP001215280"/>
    </source>
</evidence>